<feature type="compositionally biased region" description="Basic and acidic residues" evidence="1">
    <location>
        <begin position="66"/>
        <end position="75"/>
    </location>
</feature>
<evidence type="ECO:0000313" key="2">
    <source>
        <dbReference type="EMBL" id="KMU84981.1"/>
    </source>
</evidence>
<reference evidence="3" key="1">
    <citation type="journal article" date="2010" name="Genome Res.">
        <title>Population genomic sequencing of Coccidioides fungi reveals recent hybridization and transposon control.</title>
        <authorList>
            <person name="Neafsey D.E."/>
            <person name="Barker B.M."/>
            <person name="Sharpton T.J."/>
            <person name="Stajich J.E."/>
            <person name="Park D.J."/>
            <person name="Whiston E."/>
            <person name="Hung C.-Y."/>
            <person name="McMahan C."/>
            <person name="White J."/>
            <person name="Sykes S."/>
            <person name="Heiman D."/>
            <person name="Young S."/>
            <person name="Zeng Q."/>
            <person name="Abouelleil A."/>
            <person name="Aftuck L."/>
            <person name="Bessette D."/>
            <person name="Brown A."/>
            <person name="FitzGerald M."/>
            <person name="Lui A."/>
            <person name="Macdonald J.P."/>
            <person name="Priest M."/>
            <person name="Orbach M.J."/>
            <person name="Galgiani J.N."/>
            <person name="Kirkland T.N."/>
            <person name="Cole G.T."/>
            <person name="Birren B.W."/>
            <person name="Henn M.R."/>
            <person name="Taylor J.W."/>
            <person name="Rounsley S.D."/>
        </authorList>
    </citation>
    <scope>NUCLEOTIDE SEQUENCE [LARGE SCALE GENOMIC DNA]</scope>
    <source>
        <strain evidence="3">H538.4</strain>
    </source>
</reference>
<dbReference type="VEuPathDB" id="FungiDB:CIHG_02764"/>
<sequence>MISGGLHPWKPGGRCASLFKLGQHLQCAGFLEPNLAFGGWEEARRGSSYIIRGDAQANRYSVLRALDKTRRPSKQDKRRSRDCRPAAAGVKLSHHALWMAAACGATHGPT</sequence>
<accession>A0A0J8RJZ6</accession>
<protein>
    <submittedName>
        <fullName evidence="2">Uncharacterized protein</fullName>
    </submittedName>
</protein>
<evidence type="ECO:0000313" key="3">
    <source>
        <dbReference type="Proteomes" id="UP000054563"/>
    </source>
</evidence>
<name>A0A0J8RJZ6_COCIT</name>
<feature type="region of interest" description="Disordered" evidence="1">
    <location>
        <begin position="66"/>
        <end position="87"/>
    </location>
</feature>
<dbReference type="EMBL" id="DS016987">
    <property type="protein sequence ID" value="KMU84981.1"/>
    <property type="molecule type" value="Genomic_DNA"/>
</dbReference>
<gene>
    <name evidence="2" type="ORF">CIHG_02764</name>
</gene>
<organism evidence="2 3">
    <name type="scientific">Coccidioides immitis H538.4</name>
    <dbReference type="NCBI Taxonomy" id="396776"/>
    <lineage>
        <taxon>Eukaryota</taxon>
        <taxon>Fungi</taxon>
        <taxon>Dikarya</taxon>
        <taxon>Ascomycota</taxon>
        <taxon>Pezizomycotina</taxon>
        <taxon>Eurotiomycetes</taxon>
        <taxon>Eurotiomycetidae</taxon>
        <taxon>Onygenales</taxon>
        <taxon>Onygenaceae</taxon>
        <taxon>Coccidioides</taxon>
    </lineage>
</organism>
<dbReference type="Proteomes" id="UP000054563">
    <property type="component" value="Unassembled WGS sequence"/>
</dbReference>
<dbReference type="AlphaFoldDB" id="A0A0J8RJZ6"/>
<evidence type="ECO:0000256" key="1">
    <source>
        <dbReference type="SAM" id="MobiDB-lite"/>
    </source>
</evidence>
<proteinExistence type="predicted"/>